<name>A0ABD0TB85_LOXSC</name>
<sequence length="1550" mass="176220">MDKVFFTNITRTYNKSNEDLYEILKVDPAIPVPINPIKTNSCDFQPRNDKQYIPKKKNKLKVKTVRDIRNLFEKDVMSELPSELEKQQNLLLRKIKSGSSGDEKTKSLAKNMLNSNKPMTKSSWQMLMNINPDGHTHSMQYVLWNGKPIRVNGSKGGKNKFICKYDVGRKREPFQNISSKKIFTKKGLLLNSLSVNFKPGPLTRKKYLDNSYQKYHVGNIEVVNLPKPGLEVQPLYGSALDPTICNFVNSLREENGTITEKWAEFAASVVGSLKESKIRQLSDENSVTFDLNYQHDKTRLLMRRDQENKNYLDKHGDGTDLSLIDENDSEILPEVRFVMKGILDAVEINSIQDDLFMEDDEIREDCQNETIQNTTREKFKRKYCELDRLAVTVIRLSEDSQESNDKKCHNSFCALGCVCSSLQFTINLKGHCGRLECMFKCKCDFSKHKWIEGLDNDCPDLLPGLLNLNNKINCNLSKEEQKFHQTVILTGDKSILLKSKKRNAKSSKKYAEFYSSLPVKPESKAKAAVLAIVEPRLNCDNIEPLCMVHNLYKCFCKGRFIESLISKENEINITEPVIELEDTDVRDKIINDDPEQNKKEKDVVYTSSRYHTRTRRETYKKDIAKEPMVTIDLDDDENDSCSRVKPYEGRKYSNGYYKNANNKILDMEINDTSLRKKLLHLTGRSSMDDAFHSNVSSGSQTKDSTNTENDNVVCQDSNDIPKVAAPESGGSPSISKTESDVVGVAAPTTILNTSKLKMIDSLTTKRLSDKPKLVAWLESSYQQYKRRLDLGRFKATLEAPKKGKVALYPWDFILSRYSERKNLFLVTKEPPHRIFMAVNANNPFFENCINIDDIRFADLNKYPTSVKNLLTNTSDLKDYFCILFGLSHCWEFIGSVTKVGDLKDKHLEDEPLETGMEEEIDEIPSYDSDSHNESVTLEDIDRLSVKKSEENIDLQSPEKSPEQLKSESSKWFIMTIENDFTEIQFYNRGFFVKYASIIQAINVARTSGKTVRLSSQKLADANGPQFGIYAVPSANDYCVFVGPYEIDEPLGIETLKTTLLRKAKRTRGVWITTGKVDNIKVIDNPLSFIPTQRDMVPLVSDFSGSTNNEIEETRETNKQNTRANPQSNQDINDKPKESIKVVKPIKIRKTNGFYKLTQKSLLKSFDKMQSSNKNTTDTLNYVSIKPKPPNTGATEIAADIDSMPVIIAGCDTLNTNDLIPTLMPISRVANIQVIRQTRPVAEVAPQIKIAAVYSEASPERPVAEVAPQIKIASVYSEASPENKVEVKKKEGGMFILKPEEINQRIENQLNAAPPPIFLDDPEETTMMKDVEYFLDNSDICPAPVNLFPDEENGTRETNKAIFIECKNNDLGAIKGIMNNKNLISFIFPGFKVSDFYEPEVAFTKINQVLSRKVYMPKDLSLEWQIIDSSSKLKNSRLMELADFSQNVILTERGLERIRDNSFQKYTNIKTYSRKTRSGQSSQLDGLGDQMSESSQDFEKECQMLEDETQELLSETVTRKDDIAKSIFEASDNDRDEYANTLNGILSSSQE</sequence>
<proteinExistence type="predicted"/>
<evidence type="ECO:0000256" key="1">
    <source>
        <dbReference type="SAM" id="MobiDB-lite"/>
    </source>
</evidence>
<feature type="region of interest" description="Disordered" evidence="1">
    <location>
        <begin position="910"/>
        <end position="933"/>
    </location>
</feature>
<comment type="caution">
    <text evidence="3">The sequence shown here is derived from an EMBL/GenBank/DDBJ whole genome shotgun (WGS) entry which is preliminary data.</text>
</comment>
<feature type="compositionally biased region" description="Polar residues" evidence="1">
    <location>
        <begin position="693"/>
        <end position="718"/>
    </location>
</feature>
<evidence type="ECO:0000259" key="2">
    <source>
        <dbReference type="Pfam" id="PF16059"/>
    </source>
</evidence>
<dbReference type="InterPro" id="IPR032060">
    <property type="entry name" value="MGA_dom"/>
</dbReference>
<organism evidence="3 4">
    <name type="scientific">Loxostege sticticalis</name>
    <name type="common">Beet webworm moth</name>
    <dbReference type="NCBI Taxonomy" id="481309"/>
    <lineage>
        <taxon>Eukaryota</taxon>
        <taxon>Metazoa</taxon>
        <taxon>Ecdysozoa</taxon>
        <taxon>Arthropoda</taxon>
        <taxon>Hexapoda</taxon>
        <taxon>Insecta</taxon>
        <taxon>Pterygota</taxon>
        <taxon>Neoptera</taxon>
        <taxon>Endopterygota</taxon>
        <taxon>Lepidoptera</taxon>
        <taxon>Glossata</taxon>
        <taxon>Ditrysia</taxon>
        <taxon>Pyraloidea</taxon>
        <taxon>Crambidae</taxon>
        <taxon>Pyraustinae</taxon>
        <taxon>Loxostege</taxon>
    </lineage>
</organism>
<feature type="region of interest" description="Disordered" evidence="1">
    <location>
        <begin position="688"/>
        <end position="739"/>
    </location>
</feature>
<dbReference type="Proteomes" id="UP001549921">
    <property type="component" value="Unassembled WGS sequence"/>
</dbReference>
<accession>A0ABD0TB85</accession>
<reference evidence="3 4" key="1">
    <citation type="submission" date="2024-06" db="EMBL/GenBank/DDBJ databases">
        <title>A chromosome-level genome assembly of beet webworm, Loxostege sticticalis.</title>
        <authorList>
            <person name="Zhang Y."/>
        </authorList>
    </citation>
    <scope>NUCLEOTIDE SEQUENCE [LARGE SCALE GENOMIC DNA]</scope>
    <source>
        <strain evidence="3">AQ028</strain>
        <tissue evidence="3">Male pupae</tissue>
    </source>
</reference>
<dbReference type="EMBL" id="JBEDNZ010000008">
    <property type="protein sequence ID" value="KAL0839593.1"/>
    <property type="molecule type" value="Genomic_DNA"/>
</dbReference>
<dbReference type="Pfam" id="PF16059">
    <property type="entry name" value="MGA_dom"/>
    <property type="match status" value="1"/>
</dbReference>
<protein>
    <recommendedName>
        <fullName evidence="2">MGA conserved domain-containing protein</fullName>
    </recommendedName>
</protein>
<feature type="domain" description="MGA conserved" evidence="2">
    <location>
        <begin position="403"/>
        <end position="448"/>
    </location>
</feature>
<dbReference type="EMBL" id="JBEDNZ010000008">
    <property type="protein sequence ID" value="KAL0839594.1"/>
    <property type="molecule type" value="Genomic_DNA"/>
</dbReference>
<gene>
    <name evidence="3" type="ORF">ABMA28_016280</name>
</gene>
<feature type="compositionally biased region" description="Polar residues" evidence="1">
    <location>
        <begin position="1118"/>
        <end position="1130"/>
    </location>
</feature>
<evidence type="ECO:0000313" key="3">
    <source>
        <dbReference type="EMBL" id="KAL0839593.1"/>
    </source>
</evidence>
<evidence type="ECO:0000313" key="4">
    <source>
        <dbReference type="Proteomes" id="UP001549921"/>
    </source>
</evidence>
<feature type="region of interest" description="Disordered" evidence="1">
    <location>
        <begin position="1101"/>
        <end position="1136"/>
    </location>
</feature>
<feature type="compositionally biased region" description="Acidic residues" evidence="1">
    <location>
        <begin position="910"/>
        <end position="924"/>
    </location>
</feature>
<feature type="region of interest" description="Disordered" evidence="1">
    <location>
        <begin position="1473"/>
        <end position="1495"/>
    </location>
</feature>